<feature type="signal peptide" evidence="1">
    <location>
        <begin position="1"/>
        <end position="19"/>
    </location>
</feature>
<organism evidence="2 3">
    <name type="scientific">Cylindrodendrum hubeiense</name>
    <dbReference type="NCBI Taxonomy" id="595255"/>
    <lineage>
        <taxon>Eukaryota</taxon>
        <taxon>Fungi</taxon>
        <taxon>Dikarya</taxon>
        <taxon>Ascomycota</taxon>
        <taxon>Pezizomycotina</taxon>
        <taxon>Sordariomycetes</taxon>
        <taxon>Hypocreomycetidae</taxon>
        <taxon>Hypocreales</taxon>
        <taxon>Nectriaceae</taxon>
        <taxon>Cylindrodendrum</taxon>
    </lineage>
</organism>
<accession>A0A9P5LKN7</accession>
<evidence type="ECO:0000256" key="1">
    <source>
        <dbReference type="SAM" id="SignalP"/>
    </source>
</evidence>
<protein>
    <submittedName>
        <fullName evidence="2">Uncharacterized protein</fullName>
    </submittedName>
</protein>
<feature type="chain" id="PRO_5040109098" evidence="1">
    <location>
        <begin position="20"/>
        <end position="175"/>
    </location>
</feature>
<keyword evidence="3" id="KW-1185">Reference proteome</keyword>
<evidence type="ECO:0000313" key="3">
    <source>
        <dbReference type="Proteomes" id="UP000722485"/>
    </source>
</evidence>
<name>A0A9P5LKN7_9HYPO</name>
<dbReference type="AlphaFoldDB" id="A0A9P5LKN7"/>
<sequence length="175" mass="18516">MNAATLLFSLGAMLRMVQGVSLVNYAPGCGVDAEFGSWYSELFIQNEDPTSTSSYTDFFAPNASFIILGDVATGPDAILRARGDMLPSDGSLQWNHIPNTTIVSAESATEKTFHVFGVLQTITTANGTCTTTDYQTLLTVAKNTTTGAANLIPHSGSLLIIDAFIIDPSNAPCTI</sequence>
<comment type="caution">
    <text evidence="2">The sequence shown here is derived from an EMBL/GenBank/DDBJ whole genome shotgun (WGS) entry which is preliminary data.</text>
</comment>
<dbReference type="EMBL" id="JAANBB010000030">
    <property type="protein sequence ID" value="KAF7554618.1"/>
    <property type="molecule type" value="Genomic_DNA"/>
</dbReference>
<dbReference type="Proteomes" id="UP000722485">
    <property type="component" value="Unassembled WGS sequence"/>
</dbReference>
<dbReference type="OrthoDB" id="5176208at2759"/>
<reference evidence="2" key="1">
    <citation type="submission" date="2020-03" db="EMBL/GenBank/DDBJ databases">
        <title>Draft Genome Sequence of Cylindrodendrum hubeiense.</title>
        <authorList>
            <person name="Buettner E."/>
            <person name="Kellner H."/>
        </authorList>
    </citation>
    <scope>NUCLEOTIDE SEQUENCE</scope>
    <source>
        <strain evidence="2">IHI 201604</strain>
    </source>
</reference>
<proteinExistence type="predicted"/>
<gene>
    <name evidence="2" type="ORF">G7Z17_g2763</name>
</gene>
<keyword evidence="1" id="KW-0732">Signal</keyword>
<evidence type="ECO:0000313" key="2">
    <source>
        <dbReference type="EMBL" id="KAF7554618.1"/>
    </source>
</evidence>